<feature type="compositionally biased region" description="Polar residues" evidence="1">
    <location>
        <begin position="243"/>
        <end position="252"/>
    </location>
</feature>
<evidence type="ECO:0000256" key="2">
    <source>
        <dbReference type="SAM" id="Phobius"/>
    </source>
</evidence>
<dbReference type="AlphaFoldDB" id="A0A9P0CVC9"/>
<keyword evidence="2" id="KW-0472">Membrane</keyword>
<name>A0A9P0CVC9_9CUCU</name>
<feature type="transmembrane region" description="Helical" evidence="2">
    <location>
        <begin position="32"/>
        <end position="55"/>
    </location>
</feature>
<reference evidence="3" key="1">
    <citation type="submission" date="2022-01" db="EMBL/GenBank/DDBJ databases">
        <authorList>
            <person name="King R."/>
        </authorList>
    </citation>
    <scope>NUCLEOTIDE SEQUENCE</scope>
</reference>
<dbReference type="Proteomes" id="UP001153636">
    <property type="component" value="Chromosome 19"/>
</dbReference>
<proteinExistence type="predicted"/>
<gene>
    <name evidence="3" type="ORF">PSYICH_LOCUS6303</name>
</gene>
<evidence type="ECO:0000256" key="1">
    <source>
        <dbReference type="SAM" id="MobiDB-lite"/>
    </source>
</evidence>
<dbReference type="OrthoDB" id="6784705at2759"/>
<feature type="transmembrane region" description="Helical" evidence="2">
    <location>
        <begin position="67"/>
        <end position="85"/>
    </location>
</feature>
<keyword evidence="2" id="KW-0812">Transmembrane</keyword>
<keyword evidence="4" id="KW-1185">Reference proteome</keyword>
<evidence type="ECO:0000313" key="4">
    <source>
        <dbReference type="Proteomes" id="UP001153636"/>
    </source>
</evidence>
<accession>A0A9P0CVC9</accession>
<keyword evidence="2" id="KW-1133">Transmembrane helix</keyword>
<protein>
    <submittedName>
        <fullName evidence="3">Uncharacterized protein</fullName>
    </submittedName>
</protein>
<feature type="region of interest" description="Disordered" evidence="1">
    <location>
        <begin position="232"/>
        <end position="260"/>
    </location>
</feature>
<feature type="compositionally biased region" description="Low complexity" evidence="1">
    <location>
        <begin position="232"/>
        <end position="242"/>
    </location>
</feature>
<organism evidence="3 4">
    <name type="scientific">Psylliodes chrysocephalus</name>
    <dbReference type="NCBI Taxonomy" id="3402493"/>
    <lineage>
        <taxon>Eukaryota</taxon>
        <taxon>Metazoa</taxon>
        <taxon>Ecdysozoa</taxon>
        <taxon>Arthropoda</taxon>
        <taxon>Hexapoda</taxon>
        <taxon>Insecta</taxon>
        <taxon>Pterygota</taxon>
        <taxon>Neoptera</taxon>
        <taxon>Endopterygota</taxon>
        <taxon>Coleoptera</taxon>
        <taxon>Polyphaga</taxon>
        <taxon>Cucujiformia</taxon>
        <taxon>Chrysomeloidea</taxon>
        <taxon>Chrysomelidae</taxon>
        <taxon>Galerucinae</taxon>
        <taxon>Alticini</taxon>
        <taxon>Psylliodes</taxon>
    </lineage>
</organism>
<evidence type="ECO:0000313" key="3">
    <source>
        <dbReference type="EMBL" id="CAH1105362.1"/>
    </source>
</evidence>
<sequence>MAVIKKKIKRVESNNTYLPHKIRSHPFYCINLPLRVTVLFIFYWIVLVPVLYYIFSTYVPGFVANTLPYFLVMFVVFLIIMGIFVKEWRSKAHTEKKGIYYIKYETPDSVDNLEVKQSIIDIERQPQEVILRKKSREMIFLCDRRQIIENQRSLLIEEIKDTIYQRENKPERPTNIRIEETVRPVSQTANSPLTPRELFFLDMYEYAKAMRDVTDEFIRKERYYYIASGPVSRSYSCSESSSDTQVIESPSSYEYPDNNRYIRGKDTQVFESPSSYQYPDNDRYIRGKFYLDDEDYPKSLKEQSKESQSPVSSDHSNLLKVLENLSADKNGNGSPYSRFEIKEVDNERYPKRVSYTIKEQQLLQQQPIMNKPVPNYDLNILKVLKEYSTDNDGQFVPRGRIEVKEIKKEREYFIANVVPQESCVTEAFLYVDEIKSDKKPKQIVAKFRESF</sequence>
<dbReference type="EMBL" id="OV651831">
    <property type="protein sequence ID" value="CAH1105362.1"/>
    <property type="molecule type" value="Genomic_DNA"/>
</dbReference>